<proteinExistence type="inferred from homology"/>
<sequence length="156" mass="17283">MVTGLLEPHLEFAFELRVEVGEPVRIGGEGGEDRNFTPITGGVVEGPRLRGRVVPGGGDWWITRGETTFLDARYLLEADDGATIDIVNRGYFWLADPGYAAAFEAREHIPEEALYYRTAPVFSTAAPEHAWLGRHQFVGMARPGPDRVDIRVFVLS</sequence>
<accession>A0A7W4V064</accession>
<dbReference type="AlphaFoldDB" id="A0A7W4V064"/>
<dbReference type="Proteomes" id="UP000538196">
    <property type="component" value="Unassembled WGS sequence"/>
</dbReference>
<evidence type="ECO:0000256" key="1">
    <source>
        <dbReference type="HAMAP-Rule" id="MF_00775"/>
    </source>
</evidence>
<dbReference type="PANTHER" id="PTHR37315">
    <property type="entry name" value="UPF0311 PROTEIN BLR7842"/>
    <property type="match status" value="1"/>
</dbReference>
<keyword evidence="3" id="KW-1185">Reference proteome</keyword>
<dbReference type="PANTHER" id="PTHR37315:SF1">
    <property type="entry name" value="UPF0311 PROTEIN BLR7842"/>
    <property type="match status" value="1"/>
</dbReference>
<dbReference type="RefSeq" id="WP_021764570.1">
    <property type="nucleotide sequence ID" value="NZ_JACHVP010000005.1"/>
</dbReference>
<evidence type="ECO:0000313" key="3">
    <source>
        <dbReference type="Proteomes" id="UP000538196"/>
    </source>
</evidence>
<reference evidence="2 3" key="1">
    <citation type="submission" date="2020-08" db="EMBL/GenBank/DDBJ databases">
        <title>Sequencing the genomes of 1000 actinobacteria strains.</title>
        <authorList>
            <person name="Klenk H.-P."/>
        </authorList>
    </citation>
    <scope>NUCLEOTIDE SEQUENCE [LARGE SCALE GENOMIC DNA]</scope>
    <source>
        <strain evidence="2 3">DSM 20146</strain>
    </source>
</reference>
<gene>
    <name evidence="2" type="ORF">FHX33_003695</name>
</gene>
<evidence type="ECO:0000313" key="2">
    <source>
        <dbReference type="EMBL" id="MBB2968913.1"/>
    </source>
</evidence>
<dbReference type="EMBL" id="JACHVP010000005">
    <property type="protein sequence ID" value="MBB2968913.1"/>
    <property type="molecule type" value="Genomic_DNA"/>
</dbReference>
<comment type="caution">
    <text evidence="2">The sequence shown here is derived from an EMBL/GenBank/DDBJ whole genome shotgun (WGS) entry which is preliminary data.</text>
</comment>
<name>A0A7W4V064_LEIAQ</name>
<dbReference type="Pfam" id="PF11578">
    <property type="entry name" value="DUF3237"/>
    <property type="match status" value="1"/>
</dbReference>
<dbReference type="HAMAP" id="MF_00775">
    <property type="entry name" value="UPF0311"/>
    <property type="match status" value="1"/>
</dbReference>
<dbReference type="Gene3D" id="2.40.160.20">
    <property type="match status" value="1"/>
</dbReference>
<protein>
    <recommendedName>
        <fullName evidence="1">UPF0311 protein FHX33_003695</fullName>
    </recommendedName>
</protein>
<organism evidence="2 3">
    <name type="scientific">Leifsonia aquatica</name>
    <name type="common">Corynebacterium aquaticum</name>
    <dbReference type="NCBI Taxonomy" id="144185"/>
    <lineage>
        <taxon>Bacteria</taxon>
        <taxon>Bacillati</taxon>
        <taxon>Actinomycetota</taxon>
        <taxon>Actinomycetes</taxon>
        <taxon>Micrococcales</taxon>
        <taxon>Microbacteriaceae</taxon>
        <taxon>Leifsonia</taxon>
    </lineage>
</organism>
<dbReference type="InterPro" id="IPR020915">
    <property type="entry name" value="UPF0311"/>
</dbReference>
<comment type="similarity">
    <text evidence="1">Belongs to the UPF0311 family.</text>
</comment>